<accession>A0A6M3L130</accession>
<sequence length="73" mass="8556">MTTGYRFRIRHARGKWRLETWEDEPPYGPGWQPAYTGAESVDVARAFLDTAAELHWDDDQHLSGEYRFEGAQR</sequence>
<dbReference type="AlphaFoldDB" id="A0A6M3L130"/>
<reference evidence="1" key="1">
    <citation type="submission" date="2020-03" db="EMBL/GenBank/DDBJ databases">
        <title>The deep terrestrial virosphere.</title>
        <authorList>
            <person name="Holmfeldt K."/>
            <person name="Nilsson E."/>
            <person name="Simone D."/>
            <person name="Lopez-Fernandez M."/>
            <person name="Wu X."/>
            <person name="de Brujin I."/>
            <person name="Lundin D."/>
            <person name="Andersson A."/>
            <person name="Bertilsson S."/>
            <person name="Dopson M."/>
        </authorList>
    </citation>
    <scope>NUCLEOTIDE SEQUENCE</scope>
    <source>
        <strain evidence="1">MM415B02810</strain>
    </source>
</reference>
<evidence type="ECO:0000313" key="1">
    <source>
        <dbReference type="EMBL" id="QJA88206.1"/>
    </source>
</evidence>
<proteinExistence type="predicted"/>
<dbReference type="EMBL" id="MT142762">
    <property type="protein sequence ID" value="QJA88206.1"/>
    <property type="molecule type" value="Genomic_DNA"/>
</dbReference>
<protein>
    <submittedName>
        <fullName evidence="1">Uncharacterized protein</fullName>
    </submittedName>
</protein>
<organism evidence="1">
    <name type="scientific">viral metagenome</name>
    <dbReference type="NCBI Taxonomy" id="1070528"/>
    <lineage>
        <taxon>unclassified sequences</taxon>
        <taxon>metagenomes</taxon>
        <taxon>organismal metagenomes</taxon>
    </lineage>
</organism>
<gene>
    <name evidence="1" type="ORF">MM415B02810_0004</name>
</gene>
<name>A0A6M3L130_9ZZZZ</name>